<dbReference type="FunFam" id="3.40.50.300:FF:000372">
    <property type="entry name" value="Adenylate kinase isoenzyme 6 homolog"/>
    <property type="match status" value="1"/>
</dbReference>
<comment type="subcellular location">
    <subcellularLocation>
        <location evidence="10">Cytoplasm</location>
    </subcellularLocation>
    <subcellularLocation>
        <location evidence="10">Nucleus</location>
    </subcellularLocation>
</comment>
<dbReference type="HAMAP" id="MF_00039">
    <property type="entry name" value="Adenylate_kinase_AK6"/>
    <property type="match status" value="1"/>
</dbReference>
<dbReference type="InterPro" id="IPR020618">
    <property type="entry name" value="Adenyl_kinase_AK6"/>
</dbReference>
<comment type="subunit">
    <text evidence="10">Interacts with small ribosomal subunit protein uS11. Not a structural component of 43S pre-ribosomes, but transiently interacts with them by binding to uS11.</text>
</comment>
<dbReference type="AlphaFoldDB" id="A0A1A0H5E4"/>
<sequence>MTSSCWARRSCRRTWADAIASIWAQETSTFETLRLSEFASIMKETRFHPNIIITGTPGCGKTSHAEALVSHLKTPYKHYNISNLAKERKCFESYDEEFDSHVVDEDKLLDSLEPDLREGGAVVDWHCCDIFPERLIDLVVVLKTDSDCLHERLSKRGYKDNKIQENLDCEIMEVVWQDAAGAYIPEIVIPLLSNSVEDMEENVDRISAWIDNWIKDHAEGVTNELDPSLVSGSDSDDESM</sequence>
<dbReference type="RefSeq" id="XP_018709659.1">
    <property type="nucleotide sequence ID" value="XM_018856271.1"/>
</dbReference>
<evidence type="ECO:0000256" key="3">
    <source>
        <dbReference type="ARBA" id="ARBA00022517"/>
    </source>
</evidence>
<keyword evidence="12" id="KW-1185">Reference proteome</keyword>
<feature type="binding site" evidence="10">
    <location>
        <position position="58"/>
    </location>
    <ligand>
        <name>ATP</name>
        <dbReference type="ChEBI" id="CHEBI:30616"/>
    </ligand>
</feature>
<dbReference type="GO" id="GO:0005737">
    <property type="term" value="C:cytoplasm"/>
    <property type="evidence" value="ECO:0007669"/>
    <property type="project" value="UniProtKB-SubCell"/>
</dbReference>
<comment type="similarity">
    <text evidence="10">Belongs to the adenylate kinase family. AK6 subfamily.</text>
</comment>
<dbReference type="Proteomes" id="UP000092555">
    <property type="component" value="Unassembled WGS sequence"/>
</dbReference>
<evidence type="ECO:0000256" key="9">
    <source>
        <dbReference type="ARBA" id="ARBA00023242"/>
    </source>
</evidence>
<organism evidence="11 12">
    <name type="scientific">Metschnikowia bicuspidata var. bicuspidata NRRL YB-4993</name>
    <dbReference type="NCBI Taxonomy" id="869754"/>
    <lineage>
        <taxon>Eukaryota</taxon>
        <taxon>Fungi</taxon>
        <taxon>Dikarya</taxon>
        <taxon>Ascomycota</taxon>
        <taxon>Saccharomycotina</taxon>
        <taxon>Pichiomycetes</taxon>
        <taxon>Metschnikowiaceae</taxon>
        <taxon>Metschnikowia</taxon>
    </lineage>
</organism>
<keyword evidence="7 10" id="KW-0418">Kinase</keyword>
<dbReference type="PANTHER" id="PTHR12595">
    <property type="entry name" value="POS9-ACTIVATING FACTOR FAP7-RELATED"/>
    <property type="match status" value="1"/>
</dbReference>
<feature type="binding site" evidence="10">
    <location>
        <position position="61"/>
    </location>
    <ligand>
        <name>ATP</name>
        <dbReference type="ChEBI" id="CHEBI:30616"/>
    </ligand>
</feature>
<dbReference type="SUPFAM" id="SSF52540">
    <property type="entry name" value="P-loop containing nucleoside triphosphate hydrolases"/>
    <property type="match status" value="1"/>
</dbReference>
<dbReference type="GO" id="GO:0005524">
    <property type="term" value="F:ATP binding"/>
    <property type="evidence" value="ECO:0007669"/>
    <property type="project" value="UniProtKB-KW"/>
</dbReference>
<keyword evidence="3 10" id="KW-0690">Ribosome biogenesis</keyword>
<dbReference type="GO" id="GO:0016887">
    <property type="term" value="F:ATP hydrolysis activity"/>
    <property type="evidence" value="ECO:0007669"/>
    <property type="project" value="UniProtKB-UniRule"/>
</dbReference>
<evidence type="ECO:0000256" key="10">
    <source>
        <dbReference type="HAMAP-Rule" id="MF_03173"/>
    </source>
</evidence>
<evidence type="ECO:0000256" key="8">
    <source>
        <dbReference type="ARBA" id="ARBA00022840"/>
    </source>
</evidence>
<proteinExistence type="inferred from homology"/>
<comment type="catalytic activity">
    <reaction evidence="1 10">
        <text>AMP + ATP = 2 ADP</text>
        <dbReference type="Rhea" id="RHEA:12973"/>
        <dbReference type="ChEBI" id="CHEBI:30616"/>
        <dbReference type="ChEBI" id="CHEBI:456215"/>
        <dbReference type="ChEBI" id="CHEBI:456216"/>
        <dbReference type="EC" id="2.7.4.3"/>
    </reaction>
</comment>
<comment type="caution">
    <text evidence="10">Lacks conserved residue(s) required for the propagation of feature annotation.</text>
</comment>
<comment type="function">
    <text evidence="10">Broad-specificity nucleoside monophosphate (NMP) kinase that catalyzes the reversible transfer of the terminal phosphate group between nucleoside triphosphates and monophosphates. Has also ATPase activity. Involved in the late cytoplasmic maturation steps of the 40S ribosomal particles, specifically 18S rRNA maturation. While NMP activity is not required for ribosome maturation, ATPase activity is. Associates transiently with small ribosomal subunit protein uS11. ATP hydrolysis breaks the interaction with uS11. May temporarily remove uS11 from the ribosome to enable a conformational change of the ribosomal RNA that is needed for the final maturation step of the small ribosomal subunit. Its NMP activity may have a role in nuclear energy homeostasis.</text>
</comment>
<name>A0A1A0H5E4_9ASCO</name>
<evidence type="ECO:0000256" key="1">
    <source>
        <dbReference type="ARBA" id="ARBA00000582"/>
    </source>
</evidence>
<dbReference type="GO" id="GO:0034599">
    <property type="term" value="P:cellular response to oxidative stress"/>
    <property type="evidence" value="ECO:0007669"/>
    <property type="project" value="EnsemblFungi"/>
</dbReference>
<evidence type="ECO:0000256" key="5">
    <source>
        <dbReference type="ARBA" id="ARBA00022679"/>
    </source>
</evidence>
<evidence type="ECO:0000256" key="4">
    <source>
        <dbReference type="ARBA" id="ARBA00022552"/>
    </source>
</evidence>
<dbReference type="OrthoDB" id="10251185at2759"/>
<evidence type="ECO:0000256" key="7">
    <source>
        <dbReference type="ARBA" id="ARBA00022777"/>
    </source>
</evidence>
<feature type="binding site" evidence="10">
    <location>
        <position position="156"/>
    </location>
    <ligand>
        <name>ATP</name>
        <dbReference type="ChEBI" id="CHEBI:30616"/>
    </ligand>
</feature>
<gene>
    <name evidence="11" type="ORF">METBIDRAFT_33337</name>
</gene>
<dbReference type="EC" id="2.7.4.3" evidence="10"/>
<dbReference type="GO" id="GO:0004017">
    <property type="term" value="F:AMP kinase activity"/>
    <property type="evidence" value="ECO:0007669"/>
    <property type="project" value="UniProtKB-UniRule"/>
</dbReference>
<dbReference type="Pfam" id="PF13238">
    <property type="entry name" value="AAA_18"/>
    <property type="match status" value="1"/>
</dbReference>
<comment type="catalytic activity">
    <reaction evidence="10">
        <text>ATP + H2O = ADP + phosphate + H(+)</text>
        <dbReference type="Rhea" id="RHEA:13065"/>
        <dbReference type="ChEBI" id="CHEBI:15377"/>
        <dbReference type="ChEBI" id="CHEBI:15378"/>
        <dbReference type="ChEBI" id="CHEBI:30616"/>
        <dbReference type="ChEBI" id="CHEBI:43474"/>
        <dbReference type="ChEBI" id="CHEBI:456216"/>
    </reaction>
</comment>
<dbReference type="InterPro" id="IPR027417">
    <property type="entry name" value="P-loop_NTPase"/>
</dbReference>
<keyword evidence="2 10" id="KW-0963">Cytoplasm</keyword>
<keyword evidence="6 10" id="KW-0547">Nucleotide-binding</keyword>
<feature type="binding site" evidence="10">
    <location>
        <position position="62"/>
    </location>
    <ligand>
        <name>ATP</name>
        <dbReference type="ChEBI" id="CHEBI:30616"/>
    </ligand>
</feature>
<evidence type="ECO:0000313" key="11">
    <source>
        <dbReference type="EMBL" id="OBA19127.1"/>
    </source>
</evidence>
<protein>
    <recommendedName>
        <fullName evidence="10">Adenylate kinase isoenzyme 6 homolog</fullName>
        <shortName evidence="10">AK6</shortName>
        <ecNumber evidence="10">2.7.4.3</ecNumber>
    </recommendedName>
    <alternativeName>
        <fullName evidence="10">Dual activity adenylate kinase/ATPase</fullName>
        <shortName evidence="10">AK/ATPase</shortName>
    </alternativeName>
</protein>
<evidence type="ECO:0000313" key="12">
    <source>
        <dbReference type="Proteomes" id="UP000092555"/>
    </source>
</evidence>
<comment type="caution">
    <text evidence="11">The sequence shown here is derived from an EMBL/GenBank/DDBJ whole genome shotgun (WGS) entry which is preliminary data.</text>
</comment>
<dbReference type="EMBL" id="LXTC01000007">
    <property type="protein sequence ID" value="OBA19127.1"/>
    <property type="molecule type" value="Genomic_DNA"/>
</dbReference>
<dbReference type="GO" id="GO:0005634">
    <property type="term" value="C:nucleus"/>
    <property type="evidence" value="ECO:0007669"/>
    <property type="project" value="UniProtKB-SubCell"/>
</dbReference>
<evidence type="ECO:0000256" key="6">
    <source>
        <dbReference type="ARBA" id="ARBA00022741"/>
    </source>
</evidence>
<dbReference type="Gene3D" id="3.40.50.300">
    <property type="entry name" value="P-loop containing nucleotide triphosphate hydrolases"/>
    <property type="match status" value="1"/>
</dbReference>
<dbReference type="STRING" id="869754.A0A1A0H5E4"/>
<dbReference type="GeneID" id="30029247"/>
<feature type="region of interest" description="LID" evidence="10">
    <location>
        <begin position="155"/>
        <end position="165"/>
    </location>
</feature>
<feature type="region of interest" description="NMPbind" evidence="10">
    <location>
        <begin position="80"/>
        <end position="103"/>
    </location>
</feature>
<keyword evidence="9 10" id="KW-0539">Nucleus</keyword>
<feature type="binding site" evidence="10">
    <location>
        <position position="60"/>
    </location>
    <ligand>
        <name>ATP</name>
        <dbReference type="ChEBI" id="CHEBI:30616"/>
    </ligand>
</feature>
<keyword evidence="5 10" id="KW-0808">Transferase</keyword>
<keyword evidence="11" id="KW-0378">Hydrolase</keyword>
<feature type="binding site" evidence="10">
    <location>
        <position position="63"/>
    </location>
    <ligand>
        <name>ATP</name>
        <dbReference type="ChEBI" id="CHEBI:30616"/>
    </ligand>
</feature>
<keyword evidence="8 10" id="KW-0067">ATP-binding</keyword>
<dbReference type="PANTHER" id="PTHR12595:SF0">
    <property type="entry name" value="ADENYLATE KINASE ISOENZYME 6"/>
    <property type="match status" value="1"/>
</dbReference>
<dbReference type="GO" id="GO:0000462">
    <property type="term" value="P:maturation of SSU-rRNA from tricistronic rRNA transcript (SSU-rRNA, 5.8S rRNA, LSU-rRNA)"/>
    <property type="evidence" value="ECO:0007669"/>
    <property type="project" value="EnsemblFungi"/>
</dbReference>
<evidence type="ECO:0000256" key="2">
    <source>
        <dbReference type="ARBA" id="ARBA00022490"/>
    </source>
</evidence>
<accession>A0A1A0H5E4</accession>
<keyword evidence="4 10" id="KW-0698">rRNA processing</keyword>
<reference evidence="11 12" key="1">
    <citation type="submission" date="2016-05" db="EMBL/GenBank/DDBJ databases">
        <title>Comparative genomics of biotechnologically important yeasts.</title>
        <authorList>
            <consortium name="DOE Joint Genome Institute"/>
            <person name="Riley R."/>
            <person name="Haridas S."/>
            <person name="Wolfe K.H."/>
            <person name="Lopes M.R."/>
            <person name="Hittinger C.T."/>
            <person name="Goker M."/>
            <person name="Salamov A."/>
            <person name="Wisecaver J."/>
            <person name="Long T.M."/>
            <person name="Aerts A.L."/>
            <person name="Barry K."/>
            <person name="Choi C."/>
            <person name="Clum A."/>
            <person name="Coughlan A.Y."/>
            <person name="Deshpande S."/>
            <person name="Douglass A.P."/>
            <person name="Hanson S.J."/>
            <person name="Klenk H.-P."/>
            <person name="LaButti K."/>
            <person name="Lapidus A."/>
            <person name="Lindquist E."/>
            <person name="Lipzen A."/>
            <person name="Meier-kolthoff J.P."/>
            <person name="Ohm R.A."/>
            <person name="Otillar R.P."/>
            <person name="Pangilinan J."/>
            <person name="Peng Y."/>
            <person name="Rokas A."/>
            <person name="Rosa C.A."/>
            <person name="Scheuner C."/>
            <person name="Sibirny A.A."/>
            <person name="Slot J.C."/>
            <person name="Stielow J.B."/>
            <person name="Sun H."/>
            <person name="Kurtzman C.P."/>
            <person name="Blackwell M."/>
            <person name="Grigoriev I.V."/>
            <person name="Jeffries T.W."/>
        </authorList>
    </citation>
    <scope>NUCLEOTIDE SEQUENCE [LARGE SCALE GENOMIC DNA]</scope>
    <source>
        <strain evidence="11 12">NRRL YB-4993</strain>
    </source>
</reference>